<dbReference type="PANTHER" id="PTHR24253">
    <property type="entry name" value="TRANSMEMBRANE PROTEASE SERINE"/>
    <property type="match status" value="1"/>
</dbReference>
<keyword evidence="4 7" id="KW-0720">Serine protease</keyword>
<evidence type="ECO:0000256" key="7">
    <source>
        <dbReference type="RuleBase" id="RU363034"/>
    </source>
</evidence>
<keyword evidence="2 8" id="KW-0732">Signal</keyword>
<sequence>MRWVLLLILPCLGGSMPKTPAPSPETEFVGIVGGHDAPPRRWPWQVSLRVYNKELGLWQHVCGGSLVHPQWVLTAAHCPVPIELGPSAYRVQVGQLKLYDHDKLTNVTEIIRHPKFNLSLSAEGGADIALLKLETSVMLSDYVQPVNLPPTSLTVPAGKTCWVTGWGAVKMGAHLPKPYSLQEVEIPIVGNEDCNQRYLSGVSSNKTTKVIQDDMLCAGSEGRDSCQGDSGSPLACSWNDTWFQVGLVSWGDSCGHRFLPGVYARVMSYVSWIHQYVPDSHRY</sequence>
<evidence type="ECO:0000313" key="11">
    <source>
        <dbReference type="RefSeq" id="XP_023584310.1"/>
    </source>
</evidence>
<dbReference type="PROSITE" id="PS00135">
    <property type="entry name" value="TRYPSIN_SER"/>
    <property type="match status" value="1"/>
</dbReference>
<organism evidence="10 11">
    <name type="scientific">Trichechus manatus latirostris</name>
    <name type="common">Florida manatee</name>
    <dbReference type="NCBI Taxonomy" id="127582"/>
    <lineage>
        <taxon>Eukaryota</taxon>
        <taxon>Metazoa</taxon>
        <taxon>Chordata</taxon>
        <taxon>Craniata</taxon>
        <taxon>Vertebrata</taxon>
        <taxon>Euteleostomi</taxon>
        <taxon>Mammalia</taxon>
        <taxon>Eutheria</taxon>
        <taxon>Afrotheria</taxon>
        <taxon>Sirenia</taxon>
        <taxon>Trichechidae</taxon>
        <taxon>Trichechus</taxon>
    </lineage>
</organism>
<feature type="signal peptide" evidence="8">
    <location>
        <begin position="1"/>
        <end position="17"/>
    </location>
</feature>
<dbReference type="InterPro" id="IPR009003">
    <property type="entry name" value="Peptidase_S1_PA"/>
</dbReference>
<feature type="domain" description="Peptidase S1" evidence="9">
    <location>
        <begin position="31"/>
        <end position="278"/>
    </location>
</feature>
<gene>
    <name evidence="11" type="primary">LOC101344850</name>
</gene>
<keyword evidence="3 7" id="KW-0378">Hydrolase</keyword>
<dbReference type="GO" id="GO:0006508">
    <property type="term" value="P:proteolysis"/>
    <property type="evidence" value="ECO:0007669"/>
    <property type="project" value="UniProtKB-KW"/>
</dbReference>
<dbReference type="Proteomes" id="UP000248480">
    <property type="component" value="Unplaced"/>
</dbReference>
<dbReference type="InParanoid" id="A0A2Y9QLG7"/>
<keyword evidence="10" id="KW-1185">Reference proteome</keyword>
<dbReference type="Gene3D" id="2.40.10.10">
    <property type="entry name" value="Trypsin-like serine proteases"/>
    <property type="match status" value="2"/>
</dbReference>
<dbReference type="OrthoDB" id="93664at2759"/>
<dbReference type="InterPro" id="IPR001314">
    <property type="entry name" value="Peptidase_S1A"/>
</dbReference>
<evidence type="ECO:0000256" key="6">
    <source>
        <dbReference type="ARBA" id="ARBA00023180"/>
    </source>
</evidence>
<evidence type="ECO:0000256" key="8">
    <source>
        <dbReference type="SAM" id="SignalP"/>
    </source>
</evidence>
<dbReference type="PROSITE" id="PS00134">
    <property type="entry name" value="TRYPSIN_HIS"/>
    <property type="match status" value="1"/>
</dbReference>
<accession>A0A2Y9QLG7</accession>
<dbReference type="GeneID" id="101344850"/>
<dbReference type="SUPFAM" id="SSF50494">
    <property type="entry name" value="Trypsin-like serine proteases"/>
    <property type="match status" value="1"/>
</dbReference>
<evidence type="ECO:0000256" key="3">
    <source>
        <dbReference type="ARBA" id="ARBA00022801"/>
    </source>
</evidence>
<reference evidence="11" key="1">
    <citation type="submission" date="2025-08" db="UniProtKB">
        <authorList>
            <consortium name="RefSeq"/>
        </authorList>
    </citation>
    <scope>IDENTIFICATION</scope>
</reference>
<dbReference type="InterPro" id="IPR043504">
    <property type="entry name" value="Peptidase_S1_PA_chymotrypsin"/>
</dbReference>
<dbReference type="PANTHER" id="PTHR24253:SF144">
    <property type="entry name" value="CHYMOTRYPSIN-LIKE PROTEASE CTRL-1-RELATED"/>
    <property type="match status" value="1"/>
</dbReference>
<keyword evidence="5" id="KW-1015">Disulfide bond</keyword>
<dbReference type="RefSeq" id="XP_023584310.1">
    <property type="nucleotide sequence ID" value="XM_023728542.1"/>
</dbReference>
<dbReference type="FunFam" id="2.40.10.10:FF:000039">
    <property type="entry name" value="Brain-specific serine protease 4"/>
    <property type="match status" value="1"/>
</dbReference>
<evidence type="ECO:0000256" key="2">
    <source>
        <dbReference type="ARBA" id="ARBA00022729"/>
    </source>
</evidence>
<keyword evidence="6" id="KW-0325">Glycoprotein</keyword>
<dbReference type="PROSITE" id="PS50240">
    <property type="entry name" value="TRYPSIN_DOM"/>
    <property type="match status" value="1"/>
</dbReference>
<evidence type="ECO:0000259" key="9">
    <source>
        <dbReference type="PROSITE" id="PS50240"/>
    </source>
</evidence>
<dbReference type="STRING" id="127582.A0A2Y9QLG7"/>
<protein>
    <submittedName>
        <fullName evidence="11">Mastin-like</fullName>
    </submittedName>
</protein>
<dbReference type="PRINTS" id="PR00722">
    <property type="entry name" value="CHYMOTRYPSIN"/>
</dbReference>
<evidence type="ECO:0000313" key="10">
    <source>
        <dbReference type="Proteomes" id="UP000248480"/>
    </source>
</evidence>
<evidence type="ECO:0000256" key="1">
    <source>
        <dbReference type="ARBA" id="ARBA00022670"/>
    </source>
</evidence>
<dbReference type="InterPro" id="IPR033116">
    <property type="entry name" value="TRYPSIN_SER"/>
</dbReference>
<evidence type="ECO:0000256" key="5">
    <source>
        <dbReference type="ARBA" id="ARBA00023157"/>
    </source>
</evidence>
<dbReference type="Pfam" id="PF00089">
    <property type="entry name" value="Trypsin"/>
    <property type="match status" value="1"/>
</dbReference>
<dbReference type="InterPro" id="IPR018114">
    <property type="entry name" value="TRYPSIN_HIS"/>
</dbReference>
<dbReference type="SMART" id="SM00020">
    <property type="entry name" value="Tryp_SPc"/>
    <property type="match status" value="1"/>
</dbReference>
<keyword evidence="1 7" id="KW-0645">Protease</keyword>
<dbReference type="KEGG" id="tmu:101344850"/>
<feature type="chain" id="PRO_5016084811" evidence="8">
    <location>
        <begin position="18"/>
        <end position="283"/>
    </location>
</feature>
<dbReference type="CDD" id="cd00190">
    <property type="entry name" value="Tryp_SPc"/>
    <property type="match status" value="1"/>
</dbReference>
<evidence type="ECO:0000256" key="4">
    <source>
        <dbReference type="ARBA" id="ARBA00022825"/>
    </source>
</evidence>
<dbReference type="GO" id="GO:0004252">
    <property type="term" value="F:serine-type endopeptidase activity"/>
    <property type="evidence" value="ECO:0007669"/>
    <property type="project" value="InterPro"/>
</dbReference>
<name>A0A2Y9QLG7_TRIMA</name>
<dbReference type="AlphaFoldDB" id="A0A2Y9QLG7"/>
<proteinExistence type="predicted"/>
<dbReference type="InterPro" id="IPR001254">
    <property type="entry name" value="Trypsin_dom"/>
</dbReference>